<proteinExistence type="predicted"/>
<gene>
    <name evidence="2" type="ORF">PVAP13_6NG246009</name>
</gene>
<accession>A0A8T0R2D0</accession>
<evidence type="ECO:0000313" key="2">
    <source>
        <dbReference type="EMBL" id="KAG2579249.1"/>
    </source>
</evidence>
<keyword evidence="3" id="KW-1185">Reference proteome</keyword>
<comment type="caution">
    <text evidence="2">The sequence shown here is derived from an EMBL/GenBank/DDBJ whole genome shotgun (WGS) entry which is preliminary data.</text>
</comment>
<dbReference type="AlphaFoldDB" id="A0A8T0R2D0"/>
<sequence length="109" mass="11881">MTCIILCPNNLETLECQQTIHKEKIILPATHSSPWHSPCFCLQKRKTEVSAISKEQSGHHIDIAEQPSTTNGTASSAPSVFTAQIDAAAQNAAEKIFAELFNLTMDAKT</sequence>
<dbReference type="EMBL" id="CM029048">
    <property type="protein sequence ID" value="KAG2579249.1"/>
    <property type="molecule type" value="Genomic_DNA"/>
</dbReference>
<evidence type="ECO:0000256" key="1">
    <source>
        <dbReference type="SAM" id="MobiDB-lite"/>
    </source>
</evidence>
<protein>
    <submittedName>
        <fullName evidence="2">Uncharacterized protein</fullName>
    </submittedName>
</protein>
<feature type="region of interest" description="Disordered" evidence="1">
    <location>
        <begin position="53"/>
        <end position="76"/>
    </location>
</feature>
<organism evidence="2 3">
    <name type="scientific">Panicum virgatum</name>
    <name type="common">Blackwell switchgrass</name>
    <dbReference type="NCBI Taxonomy" id="38727"/>
    <lineage>
        <taxon>Eukaryota</taxon>
        <taxon>Viridiplantae</taxon>
        <taxon>Streptophyta</taxon>
        <taxon>Embryophyta</taxon>
        <taxon>Tracheophyta</taxon>
        <taxon>Spermatophyta</taxon>
        <taxon>Magnoliopsida</taxon>
        <taxon>Liliopsida</taxon>
        <taxon>Poales</taxon>
        <taxon>Poaceae</taxon>
        <taxon>PACMAD clade</taxon>
        <taxon>Panicoideae</taxon>
        <taxon>Panicodae</taxon>
        <taxon>Paniceae</taxon>
        <taxon>Panicinae</taxon>
        <taxon>Panicum</taxon>
        <taxon>Panicum sect. Hiantes</taxon>
    </lineage>
</organism>
<feature type="compositionally biased region" description="Polar residues" evidence="1">
    <location>
        <begin position="66"/>
        <end position="76"/>
    </location>
</feature>
<dbReference type="Proteomes" id="UP000823388">
    <property type="component" value="Chromosome 6N"/>
</dbReference>
<evidence type="ECO:0000313" key="3">
    <source>
        <dbReference type="Proteomes" id="UP000823388"/>
    </source>
</evidence>
<name>A0A8T0R2D0_PANVG</name>
<reference evidence="2" key="1">
    <citation type="submission" date="2020-05" db="EMBL/GenBank/DDBJ databases">
        <title>WGS assembly of Panicum virgatum.</title>
        <authorList>
            <person name="Lovell J.T."/>
            <person name="Jenkins J."/>
            <person name="Shu S."/>
            <person name="Juenger T.E."/>
            <person name="Schmutz J."/>
        </authorList>
    </citation>
    <scope>NUCLEOTIDE SEQUENCE</scope>
    <source>
        <strain evidence="2">AP13</strain>
    </source>
</reference>